<sequence length="143" mass="15249">MQRNLINPALALPPRTASLAAGGHRVWRLKCTLILHDLCYGTVLAQTAEAAPAEIEVVPSRFDAVYSDIGMPSIDGIGIAERMRELHPGLPGVLTTGYSDVLARDDALGFALVRKPYSAEQVAKALKAAADRKARNAVTSGTR</sequence>
<evidence type="ECO:0000313" key="4">
    <source>
        <dbReference type="Proteomes" id="UP000246058"/>
    </source>
</evidence>
<name>A0A2U8VV29_9HYPH</name>
<gene>
    <name evidence="3" type="ORF">DK427_19575</name>
</gene>
<dbReference type="SUPFAM" id="SSF52172">
    <property type="entry name" value="CheY-like"/>
    <property type="match status" value="1"/>
</dbReference>
<dbReference type="EMBL" id="CP029551">
    <property type="protein sequence ID" value="AWN37654.1"/>
    <property type="molecule type" value="Genomic_DNA"/>
</dbReference>
<reference evidence="3 4" key="1">
    <citation type="submission" date="2018-05" db="EMBL/GenBank/DDBJ databases">
        <title>Complete Genome Sequence of Methylobacterium sp. 17Sr1-43.</title>
        <authorList>
            <person name="Srinivasan S."/>
        </authorList>
    </citation>
    <scope>NUCLEOTIDE SEQUENCE [LARGE SCALE GENOMIC DNA]</scope>
    <source>
        <strain evidence="3 4">17Sr1-43</strain>
    </source>
</reference>
<feature type="domain" description="Response regulatory" evidence="2">
    <location>
        <begin position="17"/>
        <end position="130"/>
    </location>
</feature>
<dbReference type="Gene3D" id="3.40.50.2300">
    <property type="match status" value="1"/>
</dbReference>
<dbReference type="AlphaFoldDB" id="A0A2U8VV29"/>
<evidence type="ECO:0000256" key="1">
    <source>
        <dbReference type="PROSITE-ProRule" id="PRU00169"/>
    </source>
</evidence>
<accession>A0A2U8VV29</accession>
<keyword evidence="1" id="KW-0597">Phosphoprotein</keyword>
<evidence type="ECO:0000259" key="2">
    <source>
        <dbReference type="PROSITE" id="PS50110"/>
    </source>
</evidence>
<dbReference type="KEGG" id="meti:DK427_19575"/>
<dbReference type="InterPro" id="IPR011006">
    <property type="entry name" value="CheY-like_superfamily"/>
</dbReference>
<dbReference type="GO" id="GO:0000160">
    <property type="term" value="P:phosphorelay signal transduction system"/>
    <property type="evidence" value="ECO:0007669"/>
    <property type="project" value="InterPro"/>
</dbReference>
<dbReference type="Proteomes" id="UP000246058">
    <property type="component" value="Chromosome"/>
</dbReference>
<dbReference type="Pfam" id="PF00072">
    <property type="entry name" value="Response_reg"/>
    <property type="match status" value="1"/>
</dbReference>
<feature type="modified residue" description="4-aspartylphosphate" evidence="1">
    <location>
        <position position="68"/>
    </location>
</feature>
<dbReference type="OrthoDB" id="9796100at2"/>
<organism evidence="3 4">
    <name type="scientific">Methylobacterium radiodurans</name>
    <dbReference type="NCBI Taxonomy" id="2202828"/>
    <lineage>
        <taxon>Bacteria</taxon>
        <taxon>Pseudomonadati</taxon>
        <taxon>Pseudomonadota</taxon>
        <taxon>Alphaproteobacteria</taxon>
        <taxon>Hyphomicrobiales</taxon>
        <taxon>Methylobacteriaceae</taxon>
        <taxon>Methylobacterium</taxon>
    </lineage>
</organism>
<proteinExistence type="predicted"/>
<dbReference type="InterPro" id="IPR001789">
    <property type="entry name" value="Sig_transdc_resp-reg_receiver"/>
</dbReference>
<dbReference type="PROSITE" id="PS50110">
    <property type="entry name" value="RESPONSE_REGULATORY"/>
    <property type="match status" value="1"/>
</dbReference>
<evidence type="ECO:0000313" key="3">
    <source>
        <dbReference type="EMBL" id="AWN37654.1"/>
    </source>
</evidence>
<keyword evidence="4" id="KW-1185">Reference proteome</keyword>
<protein>
    <recommendedName>
        <fullName evidence="2">Response regulatory domain-containing protein</fullName>
    </recommendedName>
</protein>